<sequence length="103" mass="11975">MWNEKGFSMIESLLTISILFMLISLVPIVFQLNHSFYNKVLEYHAIQVAYEGVLIAKTTGMMVGSKWIDEVEFHWNFQHDGICVQYHDLDKERSKCVNGNGEF</sequence>
<keyword evidence="1" id="KW-0472">Membrane</keyword>
<evidence type="ECO:0008006" key="4">
    <source>
        <dbReference type="Google" id="ProtNLM"/>
    </source>
</evidence>
<name>A0A4P6USF8_9BACL</name>
<dbReference type="Proteomes" id="UP000291151">
    <property type="component" value="Chromosome"/>
</dbReference>
<feature type="transmembrane region" description="Helical" evidence="1">
    <location>
        <begin position="12"/>
        <end position="30"/>
    </location>
</feature>
<proteinExistence type="predicted"/>
<keyword evidence="1" id="KW-0812">Transmembrane</keyword>
<keyword evidence="3" id="KW-1185">Reference proteome</keyword>
<keyword evidence="1" id="KW-1133">Transmembrane helix</keyword>
<dbReference type="KEGG" id="uth:DKZ56_09305"/>
<dbReference type="EMBL" id="CP036528">
    <property type="protein sequence ID" value="QBK26043.1"/>
    <property type="molecule type" value="Genomic_DNA"/>
</dbReference>
<evidence type="ECO:0000256" key="1">
    <source>
        <dbReference type="SAM" id="Phobius"/>
    </source>
</evidence>
<protein>
    <recommendedName>
        <fullName evidence="4">Type II secretion system protein</fullName>
    </recommendedName>
</protein>
<gene>
    <name evidence="2" type="ORF">DKZ56_09305</name>
</gene>
<evidence type="ECO:0000313" key="3">
    <source>
        <dbReference type="Proteomes" id="UP000291151"/>
    </source>
</evidence>
<accession>A0A4P6USF8</accession>
<dbReference type="RefSeq" id="WP_208649735.1">
    <property type="nucleotide sequence ID" value="NZ_CP036528.1"/>
</dbReference>
<dbReference type="AlphaFoldDB" id="A0A4P6USF8"/>
<evidence type="ECO:0000313" key="2">
    <source>
        <dbReference type="EMBL" id="QBK26043.1"/>
    </source>
</evidence>
<reference evidence="2 3" key="1">
    <citation type="submission" date="2019-02" db="EMBL/GenBank/DDBJ databases">
        <title>Ureibacillus thermophilus.</title>
        <authorList>
            <person name="Sunny J.S."/>
            <person name="Natarajan A."/>
            <person name="Saleena L.M."/>
        </authorList>
    </citation>
    <scope>NUCLEOTIDE SEQUENCE [LARGE SCALE GENOMIC DNA]</scope>
    <source>
        <strain evidence="2 3">LM102</strain>
    </source>
</reference>
<organism evidence="2 3">
    <name type="scientific">Ureibacillus thermophilus</name>
    <dbReference type="NCBI Taxonomy" id="367743"/>
    <lineage>
        <taxon>Bacteria</taxon>
        <taxon>Bacillati</taxon>
        <taxon>Bacillota</taxon>
        <taxon>Bacilli</taxon>
        <taxon>Bacillales</taxon>
        <taxon>Caryophanaceae</taxon>
        <taxon>Ureibacillus</taxon>
    </lineage>
</organism>